<evidence type="ECO:0008006" key="3">
    <source>
        <dbReference type="Google" id="ProtNLM"/>
    </source>
</evidence>
<comment type="caution">
    <text evidence="1">The sequence shown here is derived from an EMBL/GenBank/DDBJ whole genome shotgun (WGS) entry which is preliminary data.</text>
</comment>
<evidence type="ECO:0000313" key="2">
    <source>
        <dbReference type="Proteomes" id="UP000178227"/>
    </source>
</evidence>
<sequence length="84" mass="9500">MARPIVVALLGVLLEMGVSSESDEHFQTIISGFIQAKIMSEAQLADYLLVSRPSVNRWSRGRDLPRKNVRRGIYKALLKKIDDM</sequence>
<proteinExistence type="predicted"/>
<evidence type="ECO:0000313" key="1">
    <source>
        <dbReference type="EMBL" id="OGN22587.1"/>
    </source>
</evidence>
<dbReference type="AlphaFoldDB" id="A0A1F8GB43"/>
<gene>
    <name evidence="1" type="ORF">A2918_02395</name>
</gene>
<dbReference type="EMBL" id="MGKI01000011">
    <property type="protein sequence ID" value="OGN22587.1"/>
    <property type="molecule type" value="Genomic_DNA"/>
</dbReference>
<organism evidence="1 2">
    <name type="scientific">Candidatus Yanofskybacteria bacterium RIFCSPLOWO2_01_FULL_42_49</name>
    <dbReference type="NCBI Taxonomy" id="1802694"/>
    <lineage>
        <taxon>Bacteria</taxon>
        <taxon>Candidatus Yanofskyibacteriota</taxon>
    </lineage>
</organism>
<dbReference type="Proteomes" id="UP000178227">
    <property type="component" value="Unassembled WGS sequence"/>
</dbReference>
<reference evidence="1 2" key="1">
    <citation type="journal article" date="2016" name="Nat. Commun.">
        <title>Thousands of microbial genomes shed light on interconnected biogeochemical processes in an aquifer system.</title>
        <authorList>
            <person name="Anantharaman K."/>
            <person name="Brown C.T."/>
            <person name="Hug L.A."/>
            <person name="Sharon I."/>
            <person name="Castelle C.J."/>
            <person name="Probst A.J."/>
            <person name="Thomas B.C."/>
            <person name="Singh A."/>
            <person name="Wilkins M.J."/>
            <person name="Karaoz U."/>
            <person name="Brodie E.L."/>
            <person name="Williams K.H."/>
            <person name="Hubbard S.S."/>
            <person name="Banfield J.F."/>
        </authorList>
    </citation>
    <scope>NUCLEOTIDE SEQUENCE [LARGE SCALE GENOMIC DNA]</scope>
</reference>
<name>A0A1F8GB43_9BACT</name>
<accession>A0A1F8GB43</accession>
<dbReference type="GO" id="GO:0003677">
    <property type="term" value="F:DNA binding"/>
    <property type="evidence" value="ECO:0007669"/>
    <property type="project" value="InterPro"/>
</dbReference>
<dbReference type="InterPro" id="IPR010982">
    <property type="entry name" value="Lambda_DNA-bd_dom_sf"/>
</dbReference>
<protein>
    <recommendedName>
        <fullName evidence="3">HTH cro/C1-type domain-containing protein</fullName>
    </recommendedName>
</protein>
<dbReference type="Gene3D" id="1.10.260.40">
    <property type="entry name" value="lambda repressor-like DNA-binding domains"/>
    <property type="match status" value="1"/>
</dbReference>